<accession>A0A1H9QHX8</accession>
<keyword evidence="2" id="KW-1185">Reference proteome</keyword>
<dbReference type="Proteomes" id="UP000198571">
    <property type="component" value="Unassembled WGS sequence"/>
</dbReference>
<sequence length="68" mass="7927">MILYTYQSSHTVFPPEEQDFTSYEMLEIPGGQLMCEKNGEDYIICRLLATDPNMYLNPKYTPGQKFKP</sequence>
<name>A0A1H9QHX8_9BACI</name>
<dbReference type="EMBL" id="FOGT01000002">
    <property type="protein sequence ID" value="SER59459.1"/>
    <property type="molecule type" value="Genomic_DNA"/>
</dbReference>
<dbReference type="STRING" id="1601833.SAMN05518684_102207"/>
<dbReference type="OrthoDB" id="1683573at2"/>
<evidence type="ECO:0000313" key="1">
    <source>
        <dbReference type="EMBL" id="SER59459.1"/>
    </source>
</evidence>
<dbReference type="InterPro" id="IPR025619">
    <property type="entry name" value="YlzJ"/>
</dbReference>
<organism evidence="1 2">
    <name type="scientific">Salipaludibacillus aurantiacus</name>
    <dbReference type="NCBI Taxonomy" id="1601833"/>
    <lineage>
        <taxon>Bacteria</taxon>
        <taxon>Bacillati</taxon>
        <taxon>Bacillota</taxon>
        <taxon>Bacilli</taxon>
        <taxon>Bacillales</taxon>
        <taxon>Bacillaceae</taxon>
    </lineage>
</organism>
<protein>
    <submittedName>
        <fullName evidence="1">YlzJ-like protein</fullName>
    </submittedName>
</protein>
<dbReference type="Pfam" id="PF14035">
    <property type="entry name" value="YlzJ"/>
    <property type="match status" value="1"/>
</dbReference>
<gene>
    <name evidence="1" type="ORF">SAMN05518684_102207</name>
</gene>
<dbReference type="AlphaFoldDB" id="A0A1H9QHX8"/>
<dbReference type="RefSeq" id="WP_093047539.1">
    <property type="nucleotide sequence ID" value="NZ_FOGT01000002.1"/>
</dbReference>
<evidence type="ECO:0000313" key="2">
    <source>
        <dbReference type="Proteomes" id="UP000198571"/>
    </source>
</evidence>
<proteinExistence type="predicted"/>
<reference evidence="2" key="1">
    <citation type="submission" date="2016-10" db="EMBL/GenBank/DDBJ databases">
        <authorList>
            <person name="Varghese N."/>
            <person name="Submissions S."/>
        </authorList>
    </citation>
    <scope>NUCLEOTIDE SEQUENCE [LARGE SCALE GENOMIC DNA]</scope>
    <source>
        <strain evidence="2">S9</strain>
    </source>
</reference>